<accession>A0A6M2DC19</accession>
<dbReference type="AlphaFoldDB" id="A0A6M2DC19"/>
<evidence type="ECO:0000256" key="1">
    <source>
        <dbReference type="SAM" id="SignalP"/>
    </source>
</evidence>
<sequence length="67" mass="7358">MKVQCLLFCFFSILLTSCMQDVLITPRGIEAAIDRLSANSAPGPDEICPKMLKTVKLKLCPLLSAIF</sequence>
<keyword evidence="1" id="KW-0732">Signal</keyword>
<protein>
    <submittedName>
        <fullName evidence="2">Putative secreted protein</fullName>
    </submittedName>
</protein>
<dbReference type="EMBL" id="GHWJ01010929">
    <property type="protein sequence ID" value="NOV43666.1"/>
    <property type="molecule type" value="Transcribed_RNA"/>
</dbReference>
<feature type="chain" id="PRO_5026985864" evidence="1">
    <location>
        <begin position="21"/>
        <end position="67"/>
    </location>
</feature>
<evidence type="ECO:0000313" key="2">
    <source>
        <dbReference type="EMBL" id="NOV43666.1"/>
    </source>
</evidence>
<dbReference type="PROSITE" id="PS51257">
    <property type="entry name" value="PROKAR_LIPOPROTEIN"/>
    <property type="match status" value="1"/>
</dbReference>
<feature type="signal peptide" evidence="1">
    <location>
        <begin position="1"/>
        <end position="20"/>
    </location>
</feature>
<reference evidence="2" key="1">
    <citation type="submission" date="2019-09" db="EMBL/GenBank/DDBJ databases">
        <title>Organ-specific transcriptomic study of the physiology of the cattle tick, Rhipicephalus microplus.</title>
        <authorList>
            <person name="Tirloni L."/>
            <person name="Braz G."/>
            <person name="Gandara A.C.P."/>
            <person name="Sabadin G.A."/>
            <person name="da Silva R.M."/>
            <person name="Guizzo M.G."/>
            <person name="Machado J.A."/>
            <person name="Costa E.P."/>
            <person name="Gomes H.F."/>
            <person name="Moraes J."/>
            <person name="Mota M.B.S."/>
            <person name="Mesquita R.D."/>
            <person name="Alvarenga P.H."/>
            <person name="Alves F."/>
            <person name="Seixas A."/>
            <person name="da Fonseca R.N."/>
            <person name="Fogaca A."/>
            <person name="Logullo C."/>
            <person name="Tanaka A."/>
            <person name="Daffre S."/>
            <person name="Termignoni C."/>
            <person name="Vaz I.S.Jr."/>
            <person name="Oliveira P.L."/>
            <person name="Ribeiro J.M."/>
        </authorList>
    </citation>
    <scope>NUCLEOTIDE SEQUENCE</scope>
    <source>
        <strain evidence="2">Porto Alegre</strain>
    </source>
</reference>
<organism evidence="2">
    <name type="scientific">Rhipicephalus microplus</name>
    <name type="common">Cattle tick</name>
    <name type="synonym">Boophilus microplus</name>
    <dbReference type="NCBI Taxonomy" id="6941"/>
    <lineage>
        <taxon>Eukaryota</taxon>
        <taxon>Metazoa</taxon>
        <taxon>Ecdysozoa</taxon>
        <taxon>Arthropoda</taxon>
        <taxon>Chelicerata</taxon>
        <taxon>Arachnida</taxon>
        <taxon>Acari</taxon>
        <taxon>Parasitiformes</taxon>
        <taxon>Ixodida</taxon>
        <taxon>Ixodoidea</taxon>
        <taxon>Ixodidae</taxon>
        <taxon>Rhipicephalinae</taxon>
        <taxon>Rhipicephalus</taxon>
        <taxon>Boophilus</taxon>
    </lineage>
</organism>
<name>A0A6M2DC19_RHIMP</name>
<proteinExistence type="predicted"/>